<gene>
    <name evidence="2" type="ORF">MPSI1_002080</name>
</gene>
<proteinExistence type="predicted"/>
<feature type="region of interest" description="Disordered" evidence="1">
    <location>
        <begin position="1"/>
        <end position="87"/>
    </location>
</feature>
<dbReference type="EMBL" id="CP118376">
    <property type="protein sequence ID" value="WFD43419.1"/>
    <property type="molecule type" value="Genomic_DNA"/>
</dbReference>
<dbReference type="AlphaFoldDB" id="A0AAF0FAM4"/>
<accession>A0AAF0FAM4</accession>
<dbReference type="Proteomes" id="UP001214628">
    <property type="component" value="Chromosome 2"/>
</dbReference>
<feature type="compositionally biased region" description="Basic and acidic residues" evidence="1">
    <location>
        <begin position="29"/>
        <end position="38"/>
    </location>
</feature>
<reference evidence="2" key="1">
    <citation type="submission" date="2023-02" db="EMBL/GenBank/DDBJ databases">
        <title>Mating type loci evolution in Malassezia.</title>
        <authorList>
            <person name="Coelho M.A."/>
        </authorList>
    </citation>
    <scope>NUCLEOTIDE SEQUENCE</scope>
    <source>
        <strain evidence="2">CBS 14136</strain>
    </source>
</reference>
<evidence type="ECO:0000313" key="3">
    <source>
        <dbReference type="Proteomes" id="UP001214628"/>
    </source>
</evidence>
<organism evidence="2 3">
    <name type="scientific">Malassezia psittaci</name>
    <dbReference type="NCBI Taxonomy" id="1821823"/>
    <lineage>
        <taxon>Eukaryota</taxon>
        <taxon>Fungi</taxon>
        <taxon>Dikarya</taxon>
        <taxon>Basidiomycota</taxon>
        <taxon>Ustilaginomycotina</taxon>
        <taxon>Malasseziomycetes</taxon>
        <taxon>Malasseziales</taxon>
        <taxon>Malasseziaceae</taxon>
        <taxon>Malassezia</taxon>
    </lineage>
</organism>
<evidence type="ECO:0000313" key="2">
    <source>
        <dbReference type="EMBL" id="WFD43419.1"/>
    </source>
</evidence>
<protein>
    <submittedName>
        <fullName evidence="2">Uncharacterized protein</fullName>
    </submittedName>
</protein>
<name>A0AAF0FAM4_9BASI</name>
<evidence type="ECO:0000256" key="1">
    <source>
        <dbReference type="SAM" id="MobiDB-lite"/>
    </source>
</evidence>
<sequence length="177" mass="19477">MAERSALSRSSLYAGIFGDETESRGSVSRPKDSVKSVESDTLSEKTSTSAVPPMKPSIKHASTHKPTSPWSTALRFAPRPKQKPNIPEKTIDRVNRAVPQASVDQVLHRDGGISVAANDEKKFVNDGVKQIAAPPMDIPQDQVKKDKARARREVELFQCVAEQRDDLNPAVHTRKVL</sequence>
<keyword evidence="3" id="KW-1185">Reference proteome</keyword>